<dbReference type="EC" id="2.3.2.6" evidence="4"/>
<dbReference type="Gene3D" id="3.40.630.70">
    <property type="entry name" value="Leucyl/phenylalanyl-tRNA-protein transferase, C-terminal domain"/>
    <property type="match status" value="1"/>
</dbReference>
<sequence length="237" mass="26655">MDDLTRLGKEIEFPPSSRALDHPNGLLAYGGELSTERLLAAYRRGIFPWYENPQPVLWWTPDPRFVLFPDKLHVSRSLRRTLRKDHFGLHVDQAFSAVMQACAAPRKGSTGTWIDREMLAAYSQLNREGIAHSVEVTNPEGTLVGGLYGVCLGRVFFGESMFSLETDASKVALVALVDIMRRGDFHMIDCQLENPHLTSLGARGIRRLDFEERLAQTVGDEVDRRIWCLPDNCGGLL</sequence>
<dbReference type="NCBIfam" id="TIGR00667">
    <property type="entry name" value="aat"/>
    <property type="match status" value="1"/>
</dbReference>
<keyword evidence="3 4" id="KW-0012">Acyltransferase</keyword>
<dbReference type="InterPro" id="IPR042203">
    <property type="entry name" value="Leu/Phe-tRNA_Trfase_C"/>
</dbReference>
<keyword evidence="2 4" id="KW-0808">Transferase</keyword>
<comment type="similarity">
    <text evidence="4">Belongs to the L/F-transferase family.</text>
</comment>
<evidence type="ECO:0000313" key="5">
    <source>
        <dbReference type="EMBL" id="MCX2976491.1"/>
    </source>
</evidence>
<dbReference type="PANTHER" id="PTHR30098">
    <property type="entry name" value="LEUCYL/PHENYLALANYL-TRNA--PROTEIN TRANSFERASE"/>
    <property type="match status" value="1"/>
</dbReference>
<dbReference type="Proteomes" id="UP001143304">
    <property type="component" value="Unassembled WGS sequence"/>
</dbReference>
<comment type="catalytic activity">
    <reaction evidence="4">
        <text>L-phenylalanyl-tRNA(Phe) + an N-terminal L-alpha-aminoacyl-[protein] = an N-terminal L-phenylalanyl-L-alpha-aminoacyl-[protein] + tRNA(Phe)</text>
        <dbReference type="Rhea" id="RHEA:43632"/>
        <dbReference type="Rhea" id="RHEA-COMP:9668"/>
        <dbReference type="Rhea" id="RHEA-COMP:9699"/>
        <dbReference type="Rhea" id="RHEA-COMP:10636"/>
        <dbReference type="Rhea" id="RHEA-COMP:10637"/>
        <dbReference type="ChEBI" id="CHEBI:78442"/>
        <dbReference type="ChEBI" id="CHEBI:78531"/>
        <dbReference type="ChEBI" id="CHEBI:78597"/>
        <dbReference type="ChEBI" id="CHEBI:83561"/>
        <dbReference type="EC" id="2.3.2.6"/>
    </reaction>
</comment>
<dbReference type="EMBL" id="SHNO01000001">
    <property type="protein sequence ID" value="MCX2976491.1"/>
    <property type="molecule type" value="Genomic_DNA"/>
</dbReference>
<gene>
    <name evidence="4" type="primary">aat</name>
    <name evidence="5" type="ORF">EYC82_03890</name>
</gene>
<keyword evidence="6" id="KW-1185">Reference proteome</keyword>
<dbReference type="RefSeq" id="WP_279248240.1">
    <property type="nucleotide sequence ID" value="NZ_SHNO01000001.1"/>
</dbReference>
<evidence type="ECO:0000256" key="3">
    <source>
        <dbReference type="ARBA" id="ARBA00023315"/>
    </source>
</evidence>
<proteinExistence type="inferred from homology"/>
<protein>
    <recommendedName>
        <fullName evidence="4">Leucyl/phenylalanyl-tRNA--protein transferase</fullName>
        <ecNumber evidence="4">2.3.2.6</ecNumber>
    </recommendedName>
    <alternativeName>
        <fullName evidence="4">L/F-transferase</fullName>
    </alternativeName>
    <alternativeName>
        <fullName evidence="4">Leucyltransferase</fullName>
    </alternativeName>
    <alternativeName>
        <fullName evidence="4">Phenyalanyltransferase</fullName>
    </alternativeName>
</protein>
<dbReference type="InterPro" id="IPR016181">
    <property type="entry name" value="Acyl_CoA_acyltransferase"/>
</dbReference>
<dbReference type="Gene3D" id="3.30.70.3550">
    <property type="entry name" value="Leucyl/phenylalanyl-tRNA-protein transferase, N-terminal domain"/>
    <property type="match status" value="1"/>
</dbReference>
<comment type="subcellular location">
    <subcellularLocation>
        <location evidence="4">Cytoplasm</location>
    </subcellularLocation>
</comment>
<comment type="catalytic activity">
    <reaction evidence="4">
        <text>N-terminal L-lysyl-[protein] + L-leucyl-tRNA(Leu) = N-terminal L-leucyl-L-lysyl-[protein] + tRNA(Leu) + H(+)</text>
        <dbReference type="Rhea" id="RHEA:12340"/>
        <dbReference type="Rhea" id="RHEA-COMP:9613"/>
        <dbReference type="Rhea" id="RHEA-COMP:9622"/>
        <dbReference type="Rhea" id="RHEA-COMP:12670"/>
        <dbReference type="Rhea" id="RHEA-COMP:12671"/>
        <dbReference type="ChEBI" id="CHEBI:15378"/>
        <dbReference type="ChEBI" id="CHEBI:65249"/>
        <dbReference type="ChEBI" id="CHEBI:78442"/>
        <dbReference type="ChEBI" id="CHEBI:78494"/>
        <dbReference type="ChEBI" id="CHEBI:133043"/>
        <dbReference type="EC" id="2.3.2.6"/>
    </reaction>
</comment>
<accession>A0ABT3T2L3</accession>
<keyword evidence="1 4" id="KW-0963">Cytoplasm</keyword>
<comment type="catalytic activity">
    <reaction evidence="4">
        <text>N-terminal L-arginyl-[protein] + L-leucyl-tRNA(Leu) = N-terminal L-leucyl-L-arginyl-[protein] + tRNA(Leu) + H(+)</text>
        <dbReference type="Rhea" id="RHEA:50416"/>
        <dbReference type="Rhea" id="RHEA-COMP:9613"/>
        <dbReference type="Rhea" id="RHEA-COMP:9622"/>
        <dbReference type="Rhea" id="RHEA-COMP:12672"/>
        <dbReference type="Rhea" id="RHEA-COMP:12673"/>
        <dbReference type="ChEBI" id="CHEBI:15378"/>
        <dbReference type="ChEBI" id="CHEBI:64719"/>
        <dbReference type="ChEBI" id="CHEBI:78442"/>
        <dbReference type="ChEBI" id="CHEBI:78494"/>
        <dbReference type="ChEBI" id="CHEBI:133044"/>
        <dbReference type="EC" id="2.3.2.6"/>
    </reaction>
</comment>
<dbReference type="SUPFAM" id="SSF55729">
    <property type="entry name" value="Acyl-CoA N-acyltransferases (Nat)"/>
    <property type="match status" value="1"/>
</dbReference>
<name>A0ABT3T2L3_9GAMM</name>
<dbReference type="InterPro" id="IPR004616">
    <property type="entry name" value="Leu/Phe-tRNA_Trfase"/>
</dbReference>
<dbReference type="GO" id="GO:0008914">
    <property type="term" value="F:leucyl-tRNA--protein transferase activity"/>
    <property type="evidence" value="ECO:0007669"/>
    <property type="project" value="UniProtKB-EC"/>
</dbReference>
<dbReference type="Pfam" id="PF03588">
    <property type="entry name" value="Leu_Phe_trans"/>
    <property type="match status" value="1"/>
</dbReference>
<reference evidence="5" key="1">
    <citation type="submission" date="2019-02" db="EMBL/GenBank/DDBJ databases">
        <authorList>
            <person name="Li S.-H."/>
        </authorList>
    </citation>
    <scope>NUCLEOTIDE SEQUENCE</scope>
    <source>
        <strain evidence="5">IMCC11814</strain>
    </source>
</reference>
<dbReference type="InterPro" id="IPR042221">
    <property type="entry name" value="Leu/Phe-tRNA_Trfase_N"/>
</dbReference>
<dbReference type="PANTHER" id="PTHR30098:SF2">
    <property type="entry name" value="LEUCYL_PHENYLALANYL-TRNA--PROTEIN TRANSFERASE"/>
    <property type="match status" value="1"/>
</dbReference>
<evidence type="ECO:0000256" key="2">
    <source>
        <dbReference type="ARBA" id="ARBA00022679"/>
    </source>
</evidence>
<organism evidence="5 6">
    <name type="scientific">Candidatus Marimicrobium litorale</name>
    <dbReference type="NCBI Taxonomy" id="2518991"/>
    <lineage>
        <taxon>Bacteria</taxon>
        <taxon>Pseudomonadati</taxon>
        <taxon>Pseudomonadota</taxon>
        <taxon>Gammaproteobacteria</taxon>
        <taxon>Cellvibrionales</taxon>
        <taxon>Halieaceae</taxon>
        <taxon>Marimicrobium</taxon>
    </lineage>
</organism>
<evidence type="ECO:0000256" key="1">
    <source>
        <dbReference type="ARBA" id="ARBA00022490"/>
    </source>
</evidence>
<evidence type="ECO:0000313" key="6">
    <source>
        <dbReference type="Proteomes" id="UP001143304"/>
    </source>
</evidence>
<comment type="function">
    <text evidence="4">Functions in the N-end rule pathway of protein degradation where it conjugates Leu, Phe and, less efficiently, Met from aminoacyl-tRNAs to the N-termini of proteins containing an N-terminal arginine or lysine.</text>
</comment>
<comment type="caution">
    <text evidence="5">The sequence shown here is derived from an EMBL/GenBank/DDBJ whole genome shotgun (WGS) entry which is preliminary data.</text>
</comment>
<dbReference type="HAMAP" id="MF_00688">
    <property type="entry name" value="Leu_Phe_trans"/>
    <property type="match status" value="1"/>
</dbReference>
<evidence type="ECO:0000256" key="4">
    <source>
        <dbReference type="HAMAP-Rule" id="MF_00688"/>
    </source>
</evidence>